<dbReference type="PANTHER" id="PTHR13774:SF17">
    <property type="entry name" value="PHENAZINE BIOSYNTHESIS-LIKE DOMAIN-CONTAINING PROTEIN"/>
    <property type="match status" value="1"/>
</dbReference>
<keyword evidence="2" id="KW-0413">Isomerase</keyword>
<evidence type="ECO:0000313" key="3">
    <source>
        <dbReference type="EMBL" id="SVA76544.1"/>
    </source>
</evidence>
<dbReference type="PIRSF" id="PIRSF016184">
    <property type="entry name" value="PhzC_PhzF"/>
    <property type="match status" value="1"/>
</dbReference>
<reference evidence="3" key="1">
    <citation type="submission" date="2018-05" db="EMBL/GenBank/DDBJ databases">
        <authorList>
            <person name="Lanie J.A."/>
            <person name="Ng W.-L."/>
            <person name="Kazmierczak K.M."/>
            <person name="Andrzejewski T.M."/>
            <person name="Davidsen T.M."/>
            <person name="Wayne K.J."/>
            <person name="Tettelin H."/>
            <person name="Glass J.I."/>
            <person name="Rusch D."/>
            <person name="Podicherti R."/>
            <person name="Tsui H.-C.T."/>
            <person name="Winkler M.E."/>
        </authorList>
    </citation>
    <scope>NUCLEOTIDE SEQUENCE</scope>
</reference>
<sequence length="263" mass="29531">MKLPIYFIDAFTENVFQGNPAAVVIVKDNLTVESMQAIAFENNLSETAYVNITSSPYFIRWFTPTIEVDLCGHATLASARVLFDDYLPNDCSQVIFNSRTRGTLTAFKKGDFIYLDFPADQPEKVEQKKVIVDGLGEKPLKTYRGEDDYLAVFGDEEIIRTMTPDFKMLSQLDSRGLIITAPGKEVDFVSRFFSPQSGVNEDPVTGSAYTLMIPYWHGILGKKKFAARQLSFRSGNVECELLGDRVMIGGKTVRYLEGEILIQ</sequence>
<evidence type="ECO:0000256" key="1">
    <source>
        <dbReference type="ARBA" id="ARBA00008270"/>
    </source>
</evidence>
<dbReference type="SUPFAM" id="SSF54506">
    <property type="entry name" value="Diaminopimelate epimerase-like"/>
    <property type="match status" value="1"/>
</dbReference>
<dbReference type="Pfam" id="PF02567">
    <property type="entry name" value="PhzC-PhzF"/>
    <property type="match status" value="1"/>
</dbReference>
<proteinExistence type="inferred from homology"/>
<name>A0A381YHQ7_9ZZZZ</name>
<dbReference type="EMBL" id="UINC01018261">
    <property type="protein sequence ID" value="SVA76544.1"/>
    <property type="molecule type" value="Genomic_DNA"/>
</dbReference>
<organism evidence="3">
    <name type="scientific">marine metagenome</name>
    <dbReference type="NCBI Taxonomy" id="408172"/>
    <lineage>
        <taxon>unclassified sequences</taxon>
        <taxon>metagenomes</taxon>
        <taxon>ecological metagenomes</taxon>
    </lineage>
</organism>
<dbReference type="AlphaFoldDB" id="A0A381YHQ7"/>
<evidence type="ECO:0000256" key="2">
    <source>
        <dbReference type="ARBA" id="ARBA00023235"/>
    </source>
</evidence>
<dbReference type="NCBIfam" id="TIGR00654">
    <property type="entry name" value="PhzF_family"/>
    <property type="match status" value="1"/>
</dbReference>
<dbReference type="InterPro" id="IPR003719">
    <property type="entry name" value="Phenazine_PhzF-like"/>
</dbReference>
<dbReference type="Gene3D" id="3.10.310.10">
    <property type="entry name" value="Diaminopimelate Epimerase, Chain A, domain 1"/>
    <property type="match status" value="2"/>
</dbReference>
<accession>A0A381YHQ7</accession>
<dbReference type="GO" id="GO:0005737">
    <property type="term" value="C:cytoplasm"/>
    <property type="evidence" value="ECO:0007669"/>
    <property type="project" value="TreeGrafter"/>
</dbReference>
<protein>
    <recommendedName>
        <fullName evidence="4">Isomerase</fullName>
    </recommendedName>
</protein>
<comment type="similarity">
    <text evidence="1">Belongs to the PhzF family.</text>
</comment>
<gene>
    <name evidence="3" type="ORF">METZ01_LOCUS129398</name>
</gene>
<dbReference type="PANTHER" id="PTHR13774">
    <property type="entry name" value="PHENAZINE BIOSYNTHESIS PROTEIN"/>
    <property type="match status" value="1"/>
</dbReference>
<evidence type="ECO:0008006" key="4">
    <source>
        <dbReference type="Google" id="ProtNLM"/>
    </source>
</evidence>
<dbReference type="GO" id="GO:0016853">
    <property type="term" value="F:isomerase activity"/>
    <property type="evidence" value="ECO:0007669"/>
    <property type="project" value="UniProtKB-KW"/>
</dbReference>